<dbReference type="SMART" id="SM00849">
    <property type="entry name" value="Lactamase_B"/>
    <property type="match status" value="1"/>
</dbReference>
<dbReference type="PANTHER" id="PTHR42951">
    <property type="entry name" value="METALLO-BETA-LACTAMASE DOMAIN-CONTAINING"/>
    <property type="match status" value="1"/>
</dbReference>
<sequence length="215" mass="23224">MRLIAQDCHQLEQQKGSHGFVVAGAGRAALIDPGLASGFDGVLAELRADEATTGPITDIVLTHYDPDHAQAARRLQETLGASVWIGSADADVLRGRIRPKTLLRRVLRRIIRVRLPADVRELSGSGEIFPGLAYFPTPGHTPGHYAYQWRGVLFTGDAARVSADGSVQDFYAPLIDDRAVAAQTVRLLDERIRAGSVDWVCSGHSPTARIAARPS</sequence>
<feature type="domain" description="Metallo-beta-lactamase" evidence="1">
    <location>
        <begin position="16"/>
        <end position="204"/>
    </location>
</feature>
<comment type="caution">
    <text evidence="2">The sequence shown here is derived from an EMBL/GenBank/DDBJ whole genome shotgun (WGS) entry which is preliminary data.</text>
</comment>
<reference evidence="2 3" key="1">
    <citation type="journal article" date="2014" name="Int. J. Syst. Evol. Microbiol.">
        <title>Arthrobacter pityocampae sp. nov., isolated from Thaumetopoea pityocampa (Lep., Thaumetopoeidae).</title>
        <authorList>
            <person name="Ince I.A."/>
            <person name="Demirbag Z."/>
            <person name="Kati H."/>
        </authorList>
    </citation>
    <scope>NUCLEOTIDE SEQUENCE [LARGE SCALE GENOMIC DNA]</scope>
    <source>
        <strain evidence="2 3">Tp2</strain>
    </source>
</reference>
<dbReference type="SUPFAM" id="SSF56281">
    <property type="entry name" value="Metallo-hydrolase/oxidoreductase"/>
    <property type="match status" value="1"/>
</dbReference>
<evidence type="ECO:0000313" key="3">
    <source>
        <dbReference type="Proteomes" id="UP000239297"/>
    </source>
</evidence>
<dbReference type="InterPro" id="IPR001279">
    <property type="entry name" value="Metallo-B-lactamas"/>
</dbReference>
<gene>
    <name evidence="2" type="ORF">C4K88_01515</name>
</gene>
<dbReference type="Gene3D" id="3.60.15.10">
    <property type="entry name" value="Ribonuclease Z/Hydroxyacylglutathione hydrolase-like"/>
    <property type="match status" value="1"/>
</dbReference>
<dbReference type="GO" id="GO:0016787">
    <property type="term" value="F:hydrolase activity"/>
    <property type="evidence" value="ECO:0007669"/>
    <property type="project" value="UniProtKB-KW"/>
</dbReference>
<dbReference type="PANTHER" id="PTHR42951:SF4">
    <property type="entry name" value="ACYL-COENZYME A THIOESTERASE MBLAC2"/>
    <property type="match status" value="1"/>
</dbReference>
<dbReference type="InterPro" id="IPR050855">
    <property type="entry name" value="NDM-1-like"/>
</dbReference>
<keyword evidence="2" id="KW-0378">Hydrolase</keyword>
<evidence type="ECO:0000313" key="2">
    <source>
        <dbReference type="EMBL" id="PPB50592.1"/>
    </source>
</evidence>
<name>A0A2S5J183_9MICC</name>
<dbReference type="OrthoDB" id="2971563at2"/>
<keyword evidence="3" id="KW-1185">Reference proteome</keyword>
<evidence type="ECO:0000259" key="1">
    <source>
        <dbReference type="SMART" id="SM00849"/>
    </source>
</evidence>
<dbReference type="EMBL" id="PRKW01000001">
    <property type="protein sequence ID" value="PPB50592.1"/>
    <property type="molecule type" value="Genomic_DNA"/>
</dbReference>
<organism evidence="2 3">
    <name type="scientific">Arthrobacter pityocampae</name>
    <dbReference type="NCBI Taxonomy" id="547334"/>
    <lineage>
        <taxon>Bacteria</taxon>
        <taxon>Bacillati</taxon>
        <taxon>Actinomycetota</taxon>
        <taxon>Actinomycetes</taxon>
        <taxon>Micrococcales</taxon>
        <taxon>Micrococcaceae</taxon>
        <taxon>Arthrobacter</taxon>
    </lineage>
</organism>
<dbReference type="AlphaFoldDB" id="A0A2S5J183"/>
<dbReference type="Pfam" id="PF00753">
    <property type="entry name" value="Lactamase_B"/>
    <property type="match status" value="1"/>
</dbReference>
<dbReference type="Proteomes" id="UP000239297">
    <property type="component" value="Unassembled WGS sequence"/>
</dbReference>
<dbReference type="RefSeq" id="WP_104119863.1">
    <property type="nucleotide sequence ID" value="NZ_PRKW01000001.1"/>
</dbReference>
<protein>
    <submittedName>
        <fullName evidence="2">MBL fold metallo-hydrolase</fullName>
    </submittedName>
</protein>
<accession>A0A2S5J183</accession>
<dbReference type="InterPro" id="IPR036866">
    <property type="entry name" value="RibonucZ/Hydroxyglut_hydro"/>
</dbReference>
<proteinExistence type="predicted"/>